<name>A0A4R6WCK8_9SPHI</name>
<dbReference type="Gene3D" id="2.170.130.10">
    <property type="entry name" value="TonB-dependent receptor, plug domain"/>
    <property type="match status" value="1"/>
</dbReference>
<dbReference type="SUPFAM" id="SSF56935">
    <property type="entry name" value="Porins"/>
    <property type="match status" value="1"/>
</dbReference>
<evidence type="ECO:0000256" key="4">
    <source>
        <dbReference type="ARBA" id="ARBA00022692"/>
    </source>
</evidence>
<dbReference type="NCBIfam" id="TIGR04056">
    <property type="entry name" value="OMP_RagA_SusC"/>
    <property type="match status" value="1"/>
</dbReference>
<comment type="subcellular location">
    <subcellularLocation>
        <location evidence="1 7">Cell outer membrane</location>
        <topology evidence="1 7">Multi-pass membrane protein</topology>
    </subcellularLocation>
</comment>
<evidence type="ECO:0000256" key="1">
    <source>
        <dbReference type="ARBA" id="ARBA00004571"/>
    </source>
</evidence>
<keyword evidence="10" id="KW-1185">Reference proteome</keyword>
<comment type="caution">
    <text evidence="9">The sequence shown here is derived from an EMBL/GenBank/DDBJ whole genome shotgun (WGS) entry which is preliminary data.</text>
</comment>
<evidence type="ECO:0000313" key="9">
    <source>
        <dbReference type="EMBL" id="TDQ75380.1"/>
    </source>
</evidence>
<evidence type="ECO:0000256" key="7">
    <source>
        <dbReference type="PROSITE-ProRule" id="PRU01360"/>
    </source>
</evidence>
<evidence type="ECO:0000256" key="3">
    <source>
        <dbReference type="ARBA" id="ARBA00022452"/>
    </source>
</evidence>
<dbReference type="Proteomes" id="UP000295292">
    <property type="component" value="Unassembled WGS sequence"/>
</dbReference>
<keyword evidence="5 7" id="KW-0472">Membrane</keyword>
<accession>A0A4R6WCK8</accession>
<evidence type="ECO:0000256" key="6">
    <source>
        <dbReference type="ARBA" id="ARBA00023237"/>
    </source>
</evidence>
<dbReference type="OrthoDB" id="9768177at2"/>
<gene>
    <name evidence="9" type="ORF">CLV99_3985</name>
</gene>
<keyword evidence="6 7" id="KW-0998">Cell outer membrane</keyword>
<protein>
    <submittedName>
        <fullName evidence="9">TonB-linked SusC/RagA family outer membrane protein</fullName>
    </submittedName>
</protein>
<dbReference type="InterPro" id="IPR023996">
    <property type="entry name" value="TonB-dep_OMP_SusC/RagA"/>
</dbReference>
<evidence type="ECO:0000313" key="10">
    <source>
        <dbReference type="Proteomes" id="UP000295292"/>
    </source>
</evidence>
<feature type="domain" description="TonB-dependent receptor plug" evidence="8">
    <location>
        <begin position="120"/>
        <end position="228"/>
    </location>
</feature>
<organism evidence="9 10">
    <name type="scientific">Sphingobacterium yanglingense</name>
    <dbReference type="NCBI Taxonomy" id="1437280"/>
    <lineage>
        <taxon>Bacteria</taxon>
        <taxon>Pseudomonadati</taxon>
        <taxon>Bacteroidota</taxon>
        <taxon>Sphingobacteriia</taxon>
        <taxon>Sphingobacteriales</taxon>
        <taxon>Sphingobacteriaceae</taxon>
        <taxon>Sphingobacterium</taxon>
    </lineage>
</organism>
<evidence type="ECO:0000256" key="2">
    <source>
        <dbReference type="ARBA" id="ARBA00022448"/>
    </source>
</evidence>
<dbReference type="GO" id="GO:0009279">
    <property type="term" value="C:cell outer membrane"/>
    <property type="evidence" value="ECO:0007669"/>
    <property type="project" value="UniProtKB-SubCell"/>
</dbReference>
<dbReference type="Pfam" id="PF07715">
    <property type="entry name" value="Plug"/>
    <property type="match status" value="1"/>
</dbReference>
<dbReference type="InterPro" id="IPR036942">
    <property type="entry name" value="Beta-barrel_TonB_sf"/>
</dbReference>
<comment type="similarity">
    <text evidence="7">Belongs to the TonB-dependent receptor family.</text>
</comment>
<keyword evidence="4 7" id="KW-0812">Transmembrane</keyword>
<dbReference type="Gene3D" id="2.40.170.20">
    <property type="entry name" value="TonB-dependent receptor, beta-barrel domain"/>
    <property type="match status" value="1"/>
</dbReference>
<evidence type="ECO:0000259" key="8">
    <source>
        <dbReference type="Pfam" id="PF07715"/>
    </source>
</evidence>
<dbReference type="EMBL" id="SNYV01000017">
    <property type="protein sequence ID" value="TDQ75380.1"/>
    <property type="molecule type" value="Genomic_DNA"/>
</dbReference>
<dbReference type="PROSITE" id="PS52016">
    <property type="entry name" value="TONB_DEPENDENT_REC_3"/>
    <property type="match status" value="1"/>
</dbReference>
<keyword evidence="2 7" id="KW-0813">Transport</keyword>
<sequence>MRLNTIMAVVLCLITVASLAQDKINRFRGRVSIKDGGLERVEFTVRALVSKNVTVTKNGLFDILIPRLPDTLIVTNVGFERLVFPVDQIDGLLELEMIPLANLIEEVNVVNTGYQTLKPNEINGSTVSLNQKDLSQQAGVNILQRLDGVTSGLAFTKGRQNGNPQNETNISIRGLSTINGPLDPLIILDDFIYEGDVNNINPNDVENVSVLKDASAASIWGARAGNGVIVITTKRGRLNQPMRFGFNSNMIVSAKPDLYYYPTMSSKDYIDVERMLFDRGYFDSRINGTPYSALTPAVEVFLQRRMGEISAADSAQRINKFINTDIRDEYDKYFYGTGVTQQHNLSVAGGGYKHSYNVSAGYDNSKDVSYSKNAKVNLKANHMFRPVESVTVSTGLYYTNSTSESGRLAYNNTQVSGRWPSYLSFADEYGNSLAVSPNYRGVYTDTVAGGKLLDWKYYPLEDFKHNRTHNRQNELFGNVGLTYKIVPGVNFSLKYQYQRQSSESNTIADEESFYARNLVNSYSQLNPSTGLVINVVPRGGVRNSALGSRESHTVRAQADFDRTWKQHRVSFIVGTEAREAKNHSMASVYYGYYDDPLTYTNVDFVNSYPNLITGNMSSLPSGGVLSNINNRFISGYSNALYIYDKKYLLSASARADGSNIFGANTNDKWKPLWSVGMGWNVSDEKFYIFNSLLPFLKLTATYGHSGNVDLSRSALPVASYATYAATRLRFARISTLNNPELRWEQSAQLNLKVEFASIDKRISGTVEYYRKKGTDLYGTTPYDYTAWGRSSEIIKNIAAMEGNGVDVVLNSRNLSKGVQWNTSVLFNYNMSKTTDYFSSGAKIASTSTGNSINPVIGQPLYAIAAYKWGGLDEAGNPQGYLNGELSTDYTEISKEAYSEGRSENVVYKGTAVPEYFGSLINTFVWDRLSLAVNIGYKFKYYLFKSAISYSSLVDRGVGHADYAKRWRQAGDEFLTDVSSFDFSSVSGRDAFYATSDVNVVRGDHVRLNYINISYDVLIKKNTKSLPFERLQLYAIASNLGILWRANNANVDPDYPSTYPQSRTIALGVRSSF</sequence>
<reference evidence="9 10" key="1">
    <citation type="submission" date="2019-03" db="EMBL/GenBank/DDBJ databases">
        <title>Genomic Encyclopedia of Archaeal and Bacterial Type Strains, Phase II (KMG-II): from individual species to whole genera.</title>
        <authorList>
            <person name="Goeker M."/>
        </authorList>
    </citation>
    <scope>NUCLEOTIDE SEQUENCE [LARGE SCALE GENOMIC DNA]</scope>
    <source>
        <strain evidence="9 10">DSM 28353</strain>
    </source>
</reference>
<dbReference type="NCBIfam" id="TIGR04057">
    <property type="entry name" value="SusC_RagA_signa"/>
    <property type="match status" value="1"/>
</dbReference>
<evidence type="ECO:0000256" key="5">
    <source>
        <dbReference type="ARBA" id="ARBA00023136"/>
    </source>
</evidence>
<dbReference type="InterPro" id="IPR012910">
    <property type="entry name" value="Plug_dom"/>
</dbReference>
<dbReference type="RefSeq" id="WP_133586142.1">
    <property type="nucleotide sequence ID" value="NZ_SNYV01000017.1"/>
</dbReference>
<proteinExistence type="inferred from homology"/>
<dbReference type="InterPro" id="IPR023997">
    <property type="entry name" value="TonB-dep_OMP_SusC/RagA_CS"/>
</dbReference>
<dbReference type="AlphaFoldDB" id="A0A4R6WCK8"/>
<dbReference type="InterPro" id="IPR037066">
    <property type="entry name" value="Plug_dom_sf"/>
</dbReference>
<keyword evidence="3 7" id="KW-1134">Transmembrane beta strand</keyword>
<dbReference type="InterPro" id="IPR039426">
    <property type="entry name" value="TonB-dep_rcpt-like"/>
</dbReference>